<dbReference type="EMBL" id="MPUH01000152">
    <property type="protein sequence ID" value="OMJ88388.1"/>
    <property type="molecule type" value="Genomic_DNA"/>
</dbReference>
<reference evidence="2 3" key="1">
    <citation type="submission" date="2016-11" db="EMBL/GenBank/DDBJ databases">
        <title>The macronuclear genome of Stentor coeruleus: a giant cell with tiny introns.</title>
        <authorList>
            <person name="Slabodnick M."/>
            <person name="Ruby J.G."/>
            <person name="Reiff S.B."/>
            <person name="Swart E.C."/>
            <person name="Gosai S."/>
            <person name="Prabakaran S."/>
            <person name="Witkowska E."/>
            <person name="Larue G.E."/>
            <person name="Fisher S."/>
            <person name="Freeman R.M."/>
            <person name="Gunawardena J."/>
            <person name="Chu W."/>
            <person name="Stover N.A."/>
            <person name="Gregory B.D."/>
            <person name="Nowacki M."/>
            <person name="Derisi J."/>
            <person name="Roy S.W."/>
            <person name="Marshall W.F."/>
            <person name="Sood P."/>
        </authorList>
    </citation>
    <scope>NUCLEOTIDE SEQUENCE [LARGE SCALE GENOMIC DNA]</scope>
    <source>
        <strain evidence="2">WM001</strain>
    </source>
</reference>
<sequence>MTFYKMAYIPTRYECPMLRSLHFLQRAKHRRIASNLSLFEESPRTIQVNKKKVAPIHSRKLSEGNNLSSIRTKKHVYSSNRIFIRAVQSRPVQKIKVCNDSVGYSLRTFALTINKDKNAGKRPINSSISEKKPYKISVSTQGQMKQKDTSDYNLTPWQ</sequence>
<organism evidence="2 3">
    <name type="scientific">Stentor coeruleus</name>
    <dbReference type="NCBI Taxonomy" id="5963"/>
    <lineage>
        <taxon>Eukaryota</taxon>
        <taxon>Sar</taxon>
        <taxon>Alveolata</taxon>
        <taxon>Ciliophora</taxon>
        <taxon>Postciliodesmatophora</taxon>
        <taxon>Heterotrichea</taxon>
        <taxon>Heterotrichida</taxon>
        <taxon>Stentoridae</taxon>
        <taxon>Stentor</taxon>
    </lineage>
</organism>
<evidence type="ECO:0000313" key="2">
    <source>
        <dbReference type="EMBL" id="OMJ88388.1"/>
    </source>
</evidence>
<feature type="region of interest" description="Disordered" evidence="1">
    <location>
        <begin position="120"/>
        <end position="158"/>
    </location>
</feature>
<proteinExistence type="predicted"/>
<name>A0A1R2CHB6_9CILI</name>
<accession>A0A1R2CHB6</accession>
<dbReference type="AlphaFoldDB" id="A0A1R2CHB6"/>
<dbReference type="Proteomes" id="UP000187209">
    <property type="component" value="Unassembled WGS sequence"/>
</dbReference>
<gene>
    <name evidence="2" type="ORF">SteCoe_9710</name>
</gene>
<evidence type="ECO:0000256" key="1">
    <source>
        <dbReference type="SAM" id="MobiDB-lite"/>
    </source>
</evidence>
<protein>
    <submittedName>
        <fullName evidence="2">Uncharacterized protein</fullName>
    </submittedName>
</protein>
<comment type="caution">
    <text evidence="2">The sequence shown here is derived from an EMBL/GenBank/DDBJ whole genome shotgun (WGS) entry which is preliminary data.</text>
</comment>
<keyword evidence="3" id="KW-1185">Reference proteome</keyword>
<evidence type="ECO:0000313" key="3">
    <source>
        <dbReference type="Proteomes" id="UP000187209"/>
    </source>
</evidence>